<accession>A0A318KVY0</accession>
<dbReference type="RefSeq" id="WP_022938703.1">
    <property type="nucleotide sequence ID" value="NZ_CABKRQ010000006.1"/>
</dbReference>
<feature type="compositionally biased region" description="Low complexity" evidence="1">
    <location>
        <begin position="332"/>
        <end position="349"/>
    </location>
</feature>
<dbReference type="Pfam" id="PF00395">
    <property type="entry name" value="SLH"/>
    <property type="match status" value="1"/>
</dbReference>
<keyword evidence="2" id="KW-0732">Signal</keyword>
<organism evidence="4 5">
    <name type="scientific">Dielma fastidiosa</name>
    <dbReference type="NCBI Taxonomy" id="1034346"/>
    <lineage>
        <taxon>Bacteria</taxon>
        <taxon>Bacillati</taxon>
        <taxon>Bacillota</taxon>
        <taxon>Erysipelotrichia</taxon>
        <taxon>Erysipelotrichales</taxon>
        <taxon>Erysipelotrichaceae</taxon>
        <taxon>Dielma</taxon>
    </lineage>
</organism>
<keyword evidence="5" id="KW-1185">Reference proteome</keyword>
<evidence type="ECO:0000256" key="2">
    <source>
        <dbReference type="SAM" id="SignalP"/>
    </source>
</evidence>
<dbReference type="AlphaFoldDB" id="A0A318KVY0"/>
<evidence type="ECO:0000313" key="5">
    <source>
        <dbReference type="Proteomes" id="UP000247612"/>
    </source>
</evidence>
<dbReference type="EMBL" id="QJKH01000002">
    <property type="protein sequence ID" value="PXX81028.1"/>
    <property type="molecule type" value="Genomic_DNA"/>
</dbReference>
<protein>
    <submittedName>
        <fullName evidence="4">S-layer family protein</fullName>
    </submittedName>
</protein>
<evidence type="ECO:0000259" key="3">
    <source>
        <dbReference type="PROSITE" id="PS51272"/>
    </source>
</evidence>
<reference evidence="4 5" key="1">
    <citation type="submission" date="2018-05" db="EMBL/GenBank/DDBJ databases">
        <title>Genomic Encyclopedia of Type Strains, Phase IV (KMG-IV): sequencing the most valuable type-strain genomes for metagenomic binning, comparative biology and taxonomic classification.</title>
        <authorList>
            <person name="Goeker M."/>
        </authorList>
    </citation>
    <scope>NUCLEOTIDE SEQUENCE [LARGE SCALE GENOMIC DNA]</scope>
    <source>
        <strain evidence="4 5">JC118</strain>
    </source>
</reference>
<gene>
    <name evidence="4" type="ORF">DES51_102147</name>
</gene>
<feature type="region of interest" description="Disordered" evidence="1">
    <location>
        <begin position="325"/>
        <end position="349"/>
    </location>
</feature>
<evidence type="ECO:0000256" key="1">
    <source>
        <dbReference type="SAM" id="MobiDB-lite"/>
    </source>
</evidence>
<dbReference type="OrthoDB" id="1699243at2"/>
<dbReference type="Proteomes" id="UP000247612">
    <property type="component" value="Unassembled WGS sequence"/>
</dbReference>
<feature type="chain" id="PRO_5016325874" evidence="2">
    <location>
        <begin position="24"/>
        <end position="377"/>
    </location>
</feature>
<dbReference type="InterPro" id="IPR001119">
    <property type="entry name" value="SLH_dom"/>
</dbReference>
<feature type="signal peptide" evidence="2">
    <location>
        <begin position="1"/>
        <end position="23"/>
    </location>
</feature>
<evidence type="ECO:0000313" key="4">
    <source>
        <dbReference type="EMBL" id="PXX81028.1"/>
    </source>
</evidence>
<name>A0A318KVY0_9FIRM</name>
<feature type="domain" description="SLH" evidence="3">
    <location>
        <begin position="75"/>
        <end position="138"/>
    </location>
</feature>
<dbReference type="PROSITE" id="PS51272">
    <property type="entry name" value="SLH"/>
    <property type="match status" value="1"/>
</dbReference>
<sequence>MKKLITAALSMLLVLGNVQPVQAAASSIYEILVLMNLLTYDSDNTISETTPISRAEFAKALYLLAGYGTTAANSYTSPFSDVSYSNQYAGYIKTVASLGYMSGYAKGYFKPDQTITTDEAIKSLLLILGYSANEIAGSDLLYQTARIKGLLDNTALNVNQPLNKGDYAQLIYNALSAALKNSNQTLAQSLGYTLRSDSLSLSDVIDVNAVGPIALTGSASASDFGLTSPTTYLNGVEKSVSMRKGDVVYYSTETNKLWVYRNYAYGTITQISANLEDVTSFTAGGNYTCSTDVIKELFAANKLRVGYPVRISLDRDGNAAYASYYEQESDTDSTSSNSNSGNNSGNPSSSTVVYVNDGYVYLTIDGKTYTFELNSAS</sequence>
<comment type="caution">
    <text evidence="4">The sequence shown here is derived from an EMBL/GenBank/DDBJ whole genome shotgun (WGS) entry which is preliminary data.</text>
</comment>
<proteinExistence type="predicted"/>
<dbReference type="STRING" id="1034346.GCA_000313565_02417"/>